<gene>
    <name evidence="2" type="ORF">OG579_06600</name>
</gene>
<dbReference type="KEGG" id="whr:OG579_06600"/>
<dbReference type="SUPFAM" id="SSF54427">
    <property type="entry name" value="NTF2-like"/>
    <property type="match status" value="1"/>
</dbReference>
<proteinExistence type="predicted"/>
<dbReference type="AlphaFoldDB" id="A0AAU4K5N9"/>
<dbReference type="Gene3D" id="3.10.450.50">
    <property type="match status" value="1"/>
</dbReference>
<evidence type="ECO:0000313" key="3">
    <source>
        <dbReference type="Proteomes" id="UP001432128"/>
    </source>
</evidence>
<feature type="domain" description="Limonene-1,2-epoxide hydrolase" evidence="1">
    <location>
        <begin position="12"/>
        <end position="130"/>
    </location>
</feature>
<evidence type="ECO:0000259" key="1">
    <source>
        <dbReference type="Pfam" id="PF07858"/>
    </source>
</evidence>
<protein>
    <submittedName>
        <fullName evidence="2">Nuclear transport factor 2 family protein</fullName>
    </submittedName>
</protein>
<dbReference type="Pfam" id="PF07858">
    <property type="entry name" value="LEH"/>
    <property type="match status" value="1"/>
</dbReference>
<keyword evidence="3" id="KW-1185">Reference proteome</keyword>
<evidence type="ECO:0000313" key="2">
    <source>
        <dbReference type="EMBL" id="WUM21453.1"/>
    </source>
</evidence>
<accession>A0AAU4K5N9</accession>
<dbReference type="InterPro" id="IPR032710">
    <property type="entry name" value="NTF2-like_dom_sf"/>
</dbReference>
<dbReference type="EMBL" id="CP108021">
    <property type="protein sequence ID" value="WUM21453.1"/>
    <property type="molecule type" value="Genomic_DNA"/>
</dbReference>
<reference evidence="2 3" key="1">
    <citation type="submission" date="2022-10" db="EMBL/GenBank/DDBJ databases">
        <title>The complete genomes of actinobacterial strains from the NBC collection.</title>
        <authorList>
            <person name="Joergensen T.S."/>
            <person name="Alvarez Arevalo M."/>
            <person name="Sterndorff E.B."/>
            <person name="Faurdal D."/>
            <person name="Vuksanovic O."/>
            <person name="Mourched A.-S."/>
            <person name="Charusanti P."/>
            <person name="Shaw S."/>
            <person name="Blin K."/>
            <person name="Weber T."/>
        </authorList>
    </citation>
    <scope>NUCLEOTIDE SEQUENCE [LARGE SCALE GENOMIC DNA]</scope>
    <source>
        <strain evidence="2 3">NBC_00319</strain>
    </source>
</reference>
<dbReference type="RefSeq" id="WP_328858521.1">
    <property type="nucleotide sequence ID" value="NZ_CP108021.1"/>
</dbReference>
<name>A0AAU4K5N9_9NOCA</name>
<organism evidence="2 3">
    <name type="scientific">Williamsia herbipolensis</name>
    <dbReference type="NCBI Taxonomy" id="1603258"/>
    <lineage>
        <taxon>Bacteria</taxon>
        <taxon>Bacillati</taxon>
        <taxon>Actinomycetota</taxon>
        <taxon>Actinomycetes</taxon>
        <taxon>Mycobacteriales</taxon>
        <taxon>Nocardiaceae</taxon>
        <taxon>Williamsia</taxon>
    </lineage>
</organism>
<dbReference type="InterPro" id="IPR013100">
    <property type="entry name" value="LEH"/>
</dbReference>
<sequence>MDTDIVTDTTDHAMVVTDFLHALRDEDFDAAAALLADDLVYENVGLPTIRGSRRAMALFRRMEGRVAFDVIVHRSTSNGSTVMNERTDALTFGPVRLQFWVCGVFEVTDGRITLWRDYFDLADMTKGLIRGVLGAAVPALGRTHQGTRRPA</sequence>
<dbReference type="Proteomes" id="UP001432128">
    <property type="component" value="Chromosome"/>
</dbReference>